<protein>
    <recommendedName>
        <fullName evidence="1">Enoyl reductase (ER) domain-containing protein</fullName>
    </recommendedName>
</protein>
<comment type="caution">
    <text evidence="2">The sequence shown here is derived from an EMBL/GenBank/DDBJ whole genome shotgun (WGS) entry which is preliminary data.</text>
</comment>
<dbReference type="SUPFAM" id="SSF50129">
    <property type="entry name" value="GroES-like"/>
    <property type="match status" value="1"/>
</dbReference>
<dbReference type="PANTHER" id="PTHR45348">
    <property type="entry name" value="HYPOTHETICAL OXIDOREDUCTASE (EUROFUNG)"/>
    <property type="match status" value="1"/>
</dbReference>
<dbReference type="Gene3D" id="3.40.50.720">
    <property type="entry name" value="NAD(P)-binding Rossmann-like Domain"/>
    <property type="match status" value="1"/>
</dbReference>
<dbReference type="PANTHER" id="PTHR45348:SF2">
    <property type="entry name" value="ZINC-TYPE ALCOHOL DEHYDROGENASE-LIKE PROTEIN C2E1P3.01"/>
    <property type="match status" value="1"/>
</dbReference>
<proteinExistence type="predicted"/>
<dbReference type="InterPro" id="IPR047122">
    <property type="entry name" value="Trans-enoyl_RdTase-like"/>
</dbReference>
<evidence type="ECO:0000313" key="3">
    <source>
        <dbReference type="Proteomes" id="UP001437256"/>
    </source>
</evidence>
<dbReference type="Pfam" id="PF08240">
    <property type="entry name" value="ADH_N"/>
    <property type="match status" value="1"/>
</dbReference>
<dbReference type="Proteomes" id="UP001437256">
    <property type="component" value="Unassembled WGS sequence"/>
</dbReference>
<name>A0ABR3A9M1_9AGAR</name>
<dbReference type="EMBL" id="JBBXMP010000011">
    <property type="protein sequence ID" value="KAL0069708.1"/>
    <property type="molecule type" value="Genomic_DNA"/>
</dbReference>
<dbReference type="SMART" id="SM00829">
    <property type="entry name" value="PKS_ER"/>
    <property type="match status" value="1"/>
</dbReference>
<dbReference type="InterPro" id="IPR011032">
    <property type="entry name" value="GroES-like_sf"/>
</dbReference>
<dbReference type="InterPro" id="IPR013149">
    <property type="entry name" value="ADH-like_C"/>
</dbReference>
<dbReference type="Gene3D" id="3.90.180.10">
    <property type="entry name" value="Medium-chain alcohol dehydrogenases, catalytic domain"/>
    <property type="match status" value="1"/>
</dbReference>
<reference evidence="2 3" key="1">
    <citation type="submission" date="2024-05" db="EMBL/GenBank/DDBJ databases">
        <title>A draft genome resource for the thread blight pathogen Marasmius tenuissimus strain MS-2.</title>
        <authorList>
            <person name="Yulfo-Soto G.E."/>
            <person name="Baruah I.K."/>
            <person name="Amoako-Attah I."/>
            <person name="Bukari Y."/>
            <person name="Meinhardt L.W."/>
            <person name="Bailey B.A."/>
            <person name="Cohen S.P."/>
        </authorList>
    </citation>
    <scope>NUCLEOTIDE SEQUENCE [LARGE SCALE GENOMIC DNA]</scope>
    <source>
        <strain evidence="2 3">MS-2</strain>
    </source>
</reference>
<dbReference type="InterPro" id="IPR013154">
    <property type="entry name" value="ADH-like_N"/>
</dbReference>
<evidence type="ECO:0000313" key="2">
    <source>
        <dbReference type="EMBL" id="KAL0069708.1"/>
    </source>
</evidence>
<evidence type="ECO:0000259" key="1">
    <source>
        <dbReference type="SMART" id="SM00829"/>
    </source>
</evidence>
<accession>A0ABR3A9M1</accession>
<dbReference type="InterPro" id="IPR036291">
    <property type="entry name" value="NAD(P)-bd_dom_sf"/>
</dbReference>
<dbReference type="CDD" id="cd08249">
    <property type="entry name" value="enoyl_reductase_like"/>
    <property type="match status" value="1"/>
</dbReference>
<sequence>MSEQKALVIPSSSLPHTIISKPIPVPGPNEVVIKVQGVGLNPAEWKFSAFPGLLEQLGFPVYAGSDGAGVVESVGKEVTQLKKGDRILFQGFFNAGYSTYQQYALAPANMVVKLPPTISILEAASLPAAVTTAAFSFALPNPATPSHNEVAQGFDVPLFTAGRGGAGLKPFWEDGAKGLKSGQPLVVLGGSSSVGQLAIQVASHYGFSPIIATSSAKHADFLKSIGATHVIDRDTSIDKVKDIVQGKSVEYIYAAVDAISQAYVDLLAPGGTLLSAVPVPAEITFKDGRKTAITSGSAHLYKEFGYGLMGALGGLLESGVIKVRVPKSV</sequence>
<dbReference type="SUPFAM" id="SSF51735">
    <property type="entry name" value="NAD(P)-binding Rossmann-fold domains"/>
    <property type="match status" value="1"/>
</dbReference>
<feature type="domain" description="Enoyl reductase (ER)" evidence="1">
    <location>
        <begin position="12"/>
        <end position="329"/>
    </location>
</feature>
<organism evidence="2 3">
    <name type="scientific">Marasmius tenuissimus</name>
    <dbReference type="NCBI Taxonomy" id="585030"/>
    <lineage>
        <taxon>Eukaryota</taxon>
        <taxon>Fungi</taxon>
        <taxon>Dikarya</taxon>
        <taxon>Basidiomycota</taxon>
        <taxon>Agaricomycotina</taxon>
        <taxon>Agaricomycetes</taxon>
        <taxon>Agaricomycetidae</taxon>
        <taxon>Agaricales</taxon>
        <taxon>Marasmiineae</taxon>
        <taxon>Marasmiaceae</taxon>
        <taxon>Marasmius</taxon>
    </lineage>
</organism>
<keyword evidence="3" id="KW-1185">Reference proteome</keyword>
<gene>
    <name evidence="2" type="ORF">AAF712_003371</name>
</gene>
<dbReference type="InterPro" id="IPR020843">
    <property type="entry name" value="ER"/>
</dbReference>
<dbReference type="Pfam" id="PF00107">
    <property type="entry name" value="ADH_zinc_N"/>
    <property type="match status" value="1"/>
</dbReference>